<keyword evidence="2" id="KW-0732">Signal</keyword>
<feature type="signal peptide" evidence="2">
    <location>
        <begin position="1"/>
        <end position="24"/>
    </location>
</feature>
<keyword evidence="4" id="KW-1185">Reference proteome</keyword>
<evidence type="ECO:0000313" key="4">
    <source>
        <dbReference type="Proteomes" id="UP000194903"/>
    </source>
</evidence>
<keyword evidence="1" id="KW-0812">Transmembrane</keyword>
<evidence type="ECO:0000313" key="3">
    <source>
        <dbReference type="EMBL" id="OUM20672.1"/>
    </source>
</evidence>
<comment type="caution">
    <text evidence="3">The sequence shown here is derived from an EMBL/GenBank/DDBJ whole genome shotgun (WGS) entry which is preliminary data.</text>
</comment>
<keyword evidence="1" id="KW-1133">Transmembrane helix</keyword>
<accession>A0A252F4M3</accession>
<gene>
    <name evidence="3" type="ORF">CBW42_07555</name>
</gene>
<dbReference type="EMBL" id="NHOC01000005">
    <property type="protein sequence ID" value="OUM20672.1"/>
    <property type="molecule type" value="Genomic_DNA"/>
</dbReference>
<keyword evidence="1" id="KW-0472">Membrane</keyword>
<evidence type="ECO:0000256" key="2">
    <source>
        <dbReference type="SAM" id="SignalP"/>
    </source>
</evidence>
<feature type="transmembrane region" description="Helical" evidence="1">
    <location>
        <begin position="270"/>
        <end position="288"/>
    </location>
</feature>
<dbReference type="Proteomes" id="UP000194903">
    <property type="component" value="Unassembled WGS sequence"/>
</dbReference>
<dbReference type="AlphaFoldDB" id="A0A252F4M3"/>
<organism evidence="3 4">
    <name type="scientific">Butyricicoccus porcorum</name>
    <dbReference type="NCBI Taxonomy" id="1945634"/>
    <lineage>
        <taxon>Bacteria</taxon>
        <taxon>Bacillati</taxon>
        <taxon>Bacillota</taxon>
        <taxon>Clostridia</taxon>
        <taxon>Eubacteriales</taxon>
        <taxon>Butyricicoccaceae</taxon>
        <taxon>Butyricicoccus</taxon>
    </lineage>
</organism>
<sequence length="294" mass="32512">MKKVYTILLLVLLGTFALGGTAFAASEYVEQLTPDSADYAEISTLTNRVLDAMSGMCADVTAADIDWSRAYKVYADESDVYSSYKEQQMTYDEIKQHMEYYVWVLPVQVKNAYFHVTISQGMPLTEDESVLAVLTEEQKEQIREETGKWIPVVTEQLDEDKTAEQIDRQIADAVGKENIHRAFVMGGSPKLRSAVAVVETINHNIQIVVLEEPRLTGVQSSEGARTAKQPLQSGQAYAMEDMADRMSEYTVDTTDEHTGTGAESGAGHTAIIWIILGAAGIGIGCWAWKHARCK</sequence>
<dbReference type="RefSeq" id="WP_087019383.1">
    <property type="nucleotide sequence ID" value="NZ_CP178353.1"/>
</dbReference>
<reference evidence="3 4" key="1">
    <citation type="submission" date="2017-05" db="EMBL/GenBank/DDBJ databases">
        <title>Butyricicoccus porcorum sp. nov. a butyrate-producing bacterium from the swine intestinal tract.</title>
        <authorList>
            <person name="Trachsel J."/>
            <person name="Humphrey S."/>
            <person name="Allen H.K."/>
        </authorList>
    </citation>
    <scope>NUCLEOTIDE SEQUENCE [LARGE SCALE GENOMIC DNA]</scope>
    <source>
        <strain evidence="3">BB10</strain>
    </source>
</reference>
<proteinExistence type="predicted"/>
<protein>
    <submittedName>
        <fullName evidence="3">Uncharacterized protein</fullName>
    </submittedName>
</protein>
<feature type="chain" id="PRO_5013123771" evidence="2">
    <location>
        <begin position="25"/>
        <end position="294"/>
    </location>
</feature>
<name>A0A252F4M3_9FIRM</name>
<evidence type="ECO:0000256" key="1">
    <source>
        <dbReference type="SAM" id="Phobius"/>
    </source>
</evidence>